<evidence type="ECO:0008006" key="5">
    <source>
        <dbReference type="Google" id="ProtNLM"/>
    </source>
</evidence>
<dbReference type="EMBL" id="MLFT02000200">
    <property type="protein sequence ID" value="PHT28616.1"/>
    <property type="molecule type" value="Genomic_DNA"/>
</dbReference>
<gene>
    <name evidence="3" type="ORF">CQW23_31749</name>
</gene>
<dbReference type="NCBIfam" id="TIGR00756">
    <property type="entry name" value="PPR"/>
    <property type="match status" value="2"/>
</dbReference>
<proteinExistence type="predicted"/>
<dbReference type="InterPro" id="IPR002885">
    <property type="entry name" value="PPR_rpt"/>
</dbReference>
<accession>A0A2G2V6K2</accession>
<keyword evidence="1" id="KW-0677">Repeat</keyword>
<dbReference type="Pfam" id="PF01535">
    <property type="entry name" value="PPR"/>
    <property type="match status" value="1"/>
</dbReference>
<evidence type="ECO:0000313" key="4">
    <source>
        <dbReference type="Proteomes" id="UP000224567"/>
    </source>
</evidence>
<dbReference type="STRING" id="33114.A0A2G2V6K2"/>
<dbReference type="Proteomes" id="UP000224567">
    <property type="component" value="Unassembled WGS sequence"/>
</dbReference>
<reference evidence="4" key="2">
    <citation type="journal article" date="2017" name="J. Anim. Genet.">
        <title>Multiple reference genome sequences of hot pepper reveal the massive evolution of plant disease resistance genes by retroduplication.</title>
        <authorList>
            <person name="Kim S."/>
            <person name="Park J."/>
            <person name="Yeom S.-I."/>
            <person name="Kim Y.-M."/>
            <person name="Seo E."/>
            <person name="Kim K.-T."/>
            <person name="Kim M.-S."/>
            <person name="Lee J.M."/>
            <person name="Cheong K."/>
            <person name="Shin H.-S."/>
            <person name="Kim S.-B."/>
            <person name="Han K."/>
            <person name="Lee J."/>
            <person name="Park M."/>
            <person name="Lee H.-A."/>
            <person name="Lee H.-Y."/>
            <person name="Lee Y."/>
            <person name="Oh S."/>
            <person name="Lee J.H."/>
            <person name="Choi E."/>
            <person name="Choi E."/>
            <person name="Lee S.E."/>
            <person name="Jeon J."/>
            <person name="Kim H."/>
            <person name="Choi G."/>
            <person name="Song H."/>
            <person name="Lee J."/>
            <person name="Lee S.-C."/>
            <person name="Kwon J.-K."/>
            <person name="Lee H.-Y."/>
            <person name="Koo N."/>
            <person name="Hong Y."/>
            <person name="Kim R.W."/>
            <person name="Kang W.-H."/>
            <person name="Huh J.H."/>
            <person name="Kang B.-C."/>
            <person name="Yang T.-J."/>
            <person name="Lee Y.-H."/>
            <person name="Bennetzen J.L."/>
            <person name="Choi D."/>
        </authorList>
    </citation>
    <scope>NUCLEOTIDE SEQUENCE [LARGE SCALE GENOMIC DNA]</scope>
    <source>
        <strain evidence="4">cv. PBC81</strain>
    </source>
</reference>
<feature type="repeat" description="PPR" evidence="2">
    <location>
        <begin position="5"/>
        <end position="39"/>
    </location>
</feature>
<evidence type="ECO:0000313" key="3">
    <source>
        <dbReference type="EMBL" id="PHT28616.1"/>
    </source>
</evidence>
<dbReference type="GO" id="GO:0003723">
    <property type="term" value="F:RNA binding"/>
    <property type="evidence" value="ECO:0007669"/>
    <property type="project" value="InterPro"/>
</dbReference>
<dbReference type="GO" id="GO:0009451">
    <property type="term" value="P:RNA modification"/>
    <property type="evidence" value="ECO:0007669"/>
    <property type="project" value="InterPro"/>
</dbReference>
<keyword evidence="4" id="KW-1185">Reference proteome</keyword>
<evidence type="ECO:0000256" key="1">
    <source>
        <dbReference type="ARBA" id="ARBA00022737"/>
    </source>
</evidence>
<dbReference type="Pfam" id="PF13041">
    <property type="entry name" value="PPR_2"/>
    <property type="match status" value="1"/>
</dbReference>
<evidence type="ECO:0000256" key="2">
    <source>
        <dbReference type="PROSITE-ProRule" id="PRU00708"/>
    </source>
</evidence>
<dbReference type="OrthoDB" id="1248612at2759"/>
<dbReference type="InterPro" id="IPR046960">
    <property type="entry name" value="PPR_At4g14850-like_plant"/>
</dbReference>
<organism evidence="3 4">
    <name type="scientific">Capsicum baccatum</name>
    <name type="common">Peruvian pepper</name>
    <dbReference type="NCBI Taxonomy" id="33114"/>
    <lineage>
        <taxon>Eukaryota</taxon>
        <taxon>Viridiplantae</taxon>
        <taxon>Streptophyta</taxon>
        <taxon>Embryophyta</taxon>
        <taxon>Tracheophyta</taxon>
        <taxon>Spermatophyta</taxon>
        <taxon>Magnoliopsida</taxon>
        <taxon>eudicotyledons</taxon>
        <taxon>Gunneridae</taxon>
        <taxon>Pentapetalae</taxon>
        <taxon>asterids</taxon>
        <taxon>lamiids</taxon>
        <taxon>Solanales</taxon>
        <taxon>Solanaceae</taxon>
        <taxon>Solanoideae</taxon>
        <taxon>Capsiceae</taxon>
        <taxon>Capsicum</taxon>
    </lineage>
</organism>
<dbReference type="PANTHER" id="PTHR47926">
    <property type="entry name" value="PENTATRICOPEPTIDE REPEAT-CONTAINING PROTEIN"/>
    <property type="match status" value="1"/>
</dbReference>
<protein>
    <recommendedName>
        <fullName evidence="5">Pentatricopeptide repeat-containing protein</fullName>
    </recommendedName>
</protein>
<reference evidence="3 4" key="1">
    <citation type="journal article" date="2017" name="Genome Biol.">
        <title>New reference genome sequences of hot pepper reveal the massive evolution of plant disease-resistance genes by retroduplication.</title>
        <authorList>
            <person name="Kim S."/>
            <person name="Park J."/>
            <person name="Yeom S.I."/>
            <person name="Kim Y.M."/>
            <person name="Seo E."/>
            <person name="Kim K.T."/>
            <person name="Kim M.S."/>
            <person name="Lee J.M."/>
            <person name="Cheong K."/>
            <person name="Shin H.S."/>
            <person name="Kim S.B."/>
            <person name="Han K."/>
            <person name="Lee J."/>
            <person name="Park M."/>
            <person name="Lee H.A."/>
            <person name="Lee H.Y."/>
            <person name="Lee Y."/>
            <person name="Oh S."/>
            <person name="Lee J.H."/>
            <person name="Choi E."/>
            <person name="Choi E."/>
            <person name="Lee S.E."/>
            <person name="Jeon J."/>
            <person name="Kim H."/>
            <person name="Choi G."/>
            <person name="Song H."/>
            <person name="Lee J."/>
            <person name="Lee S.C."/>
            <person name="Kwon J.K."/>
            <person name="Lee H.Y."/>
            <person name="Koo N."/>
            <person name="Hong Y."/>
            <person name="Kim R.W."/>
            <person name="Kang W.H."/>
            <person name="Huh J.H."/>
            <person name="Kang B.C."/>
            <person name="Yang T.J."/>
            <person name="Lee Y.H."/>
            <person name="Bennetzen J.L."/>
            <person name="Choi D."/>
        </authorList>
    </citation>
    <scope>NUCLEOTIDE SEQUENCE [LARGE SCALE GENOMIC DNA]</scope>
    <source>
        <strain evidence="4">cv. PBC81</strain>
    </source>
</reference>
<comment type="caution">
    <text evidence="3">The sequence shown here is derived from an EMBL/GenBank/DDBJ whole genome shotgun (WGS) entry which is preliminary data.</text>
</comment>
<dbReference type="InterPro" id="IPR011990">
    <property type="entry name" value="TPR-like_helical_dom_sf"/>
</dbReference>
<name>A0A2G2V6K2_CAPBA</name>
<dbReference type="AlphaFoldDB" id="A0A2G2V6K2"/>
<dbReference type="PROSITE" id="PS51375">
    <property type="entry name" value="PPR"/>
    <property type="match status" value="1"/>
</dbReference>
<dbReference type="Gene3D" id="1.25.40.10">
    <property type="entry name" value="Tetratricopeptide repeat domain"/>
    <property type="match status" value="1"/>
</dbReference>
<sequence length="111" mass="12765">MPENNVVSYNAMLSGYLWIGDFMSARKVFDEMGERNIVSWNTMINGYLKVGRMRYLDTPDQELNKVRLRSGADIKRKLTWYDLVSLGVGGVGGMCCKMNLQQVKMQWNSED</sequence>